<organism evidence="2 3">
    <name type="scientific">Streptomyces gossypii</name>
    <dbReference type="NCBI Taxonomy" id="2883101"/>
    <lineage>
        <taxon>Bacteria</taxon>
        <taxon>Bacillati</taxon>
        <taxon>Actinomycetota</taxon>
        <taxon>Actinomycetes</taxon>
        <taxon>Kitasatosporales</taxon>
        <taxon>Streptomycetaceae</taxon>
        <taxon>Streptomyces</taxon>
    </lineage>
</organism>
<accession>A0ABT2JQB9</accession>
<dbReference type="InterPro" id="IPR011990">
    <property type="entry name" value="TPR-like_helical_dom_sf"/>
</dbReference>
<dbReference type="SUPFAM" id="SSF48452">
    <property type="entry name" value="TPR-like"/>
    <property type="match status" value="1"/>
</dbReference>
<dbReference type="Gene3D" id="1.25.40.10">
    <property type="entry name" value="Tetratricopeptide repeat domain"/>
    <property type="match status" value="1"/>
</dbReference>
<feature type="domain" description="Tetratrico peptide repeat group 5" evidence="1">
    <location>
        <begin position="44"/>
        <end position="165"/>
    </location>
</feature>
<reference evidence="2 3" key="1">
    <citation type="submission" date="2021-10" db="EMBL/GenBank/DDBJ databases">
        <title>Streptomyces gossypii sp. nov., isolated from soil collected from cotton field.</title>
        <authorList>
            <person name="Ge X."/>
            <person name="Chen X."/>
            <person name="Liu W."/>
        </authorList>
    </citation>
    <scope>NUCLEOTIDE SEQUENCE [LARGE SCALE GENOMIC DNA]</scope>
    <source>
        <strain evidence="2 3">N2-109</strain>
    </source>
</reference>
<name>A0ABT2JQB9_9ACTN</name>
<comment type="caution">
    <text evidence="2">The sequence shown here is derived from an EMBL/GenBank/DDBJ whole genome shotgun (WGS) entry which is preliminary data.</text>
</comment>
<dbReference type="Proteomes" id="UP001156389">
    <property type="component" value="Unassembled WGS sequence"/>
</dbReference>
<protein>
    <submittedName>
        <fullName evidence="2">Tetratricopeptide repeat protein</fullName>
    </submittedName>
</protein>
<evidence type="ECO:0000313" key="2">
    <source>
        <dbReference type="EMBL" id="MCT2590077.1"/>
    </source>
</evidence>
<keyword evidence="3" id="KW-1185">Reference proteome</keyword>
<proteinExistence type="predicted"/>
<dbReference type="InterPro" id="IPR041656">
    <property type="entry name" value="TPR_5"/>
</dbReference>
<dbReference type="RefSeq" id="WP_260217353.1">
    <property type="nucleotide sequence ID" value="NZ_JAJAGO010000003.1"/>
</dbReference>
<dbReference type="EMBL" id="JAJAGO010000003">
    <property type="protein sequence ID" value="MCT2590077.1"/>
    <property type="molecule type" value="Genomic_DNA"/>
</dbReference>
<gene>
    <name evidence="2" type="ORF">LHJ74_09155</name>
</gene>
<sequence>MQTPMSEPMSAELAEAVALREQGSLDEARIRLLTLSARHPEDPQTAYQTAWVHDALGLELEALPYYERAVATGGLSPEDRHGVLLGLASTHRVLGAHGSALAVLETALQEFPGNPALRAFRALALTNAGRAEEALSDLLHVLVDTTADPQLREYARALSYYADHLDETAG</sequence>
<dbReference type="Pfam" id="PF12688">
    <property type="entry name" value="TPR_5"/>
    <property type="match status" value="1"/>
</dbReference>
<evidence type="ECO:0000259" key="1">
    <source>
        <dbReference type="Pfam" id="PF12688"/>
    </source>
</evidence>
<evidence type="ECO:0000313" key="3">
    <source>
        <dbReference type="Proteomes" id="UP001156389"/>
    </source>
</evidence>